<feature type="compositionally biased region" description="Low complexity" evidence="2">
    <location>
        <begin position="29"/>
        <end position="39"/>
    </location>
</feature>
<evidence type="ECO:0000259" key="4">
    <source>
        <dbReference type="Pfam" id="PF13205"/>
    </source>
</evidence>
<dbReference type="InterPro" id="IPR032812">
    <property type="entry name" value="SbsA_Ig"/>
</dbReference>
<feature type="chain" id="PRO_5046017355" evidence="3">
    <location>
        <begin position="27"/>
        <end position="501"/>
    </location>
</feature>
<dbReference type="SUPFAM" id="SSF89372">
    <property type="entry name" value="Fucose-specific lectin"/>
    <property type="match status" value="1"/>
</dbReference>
<name>A0ABZ2KRF4_9BACT</name>
<dbReference type="Gene3D" id="2.60.40.1220">
    <property type="match status" value="1"/>
</dbReference>
<organism evidence="5 6">
    <name type="scientific">Pendulispora rubella</name>
    <dbReference type="NCBI Taxonomy" id="2741070"/>
    <lineage>
        <taxon>Bacteria</taxon>
        <taxon>Pseudomonadati</taxon>
        <taxon>Myxococcota</taxon>
        <taxon>Myxococcia</taxon>
        <taxon>Myxococcales</taxon>
        <taxon>Sorangiineae</taxon>
        <taxon>Pendulisporaceae</taxon>
        <taxon>Pendulispora</taxon>
    </lineage>
</organism>
<accession>A0ABZ2KRF4</accession>
<dbReference type="Proteomes" id="UP001374803">
    <property type="component" value="Chromosome"/>
</dbReference>
<evidence type="ECO:0000256" key="2">
    <source>
        <dbReference type="SAM" id="MobiDB-lite"/>
    </source>
</evidence>
<sequence>MNEKTEQRMVRRASALGVMAMLIAGAAPGCGSSDSSSGKPGDGDPPGSIPDPDTVPPTVVSRTPNDGADAVSVRAPIQVKFSEPVKLGAKPVTLVIGNQELATTATLSADATTMTISPNSPIVTPAQVKVALEDISDIRGNRLVSNALWTWTAPLWLAVGDTVRGNGYQSTTIAVGPGDRVSAASFYNNNADPPRVIVHSIEGNNGKWAALADPFDVDDRLPPKLAVDRDGTTVMAFGPKSTEKLGLIRRWSGAQWDAMGTEFGPTAPDSVRFGLAAGSNGKLFAAHQVPDTNSNSHVAVRTFEGGGWILLGDTVDGGDGGYLTSMTLDKNGIPYVAYRSGSATSLEAHVRTWSGSSWKPVGSSPGKNTSTSFDLAFNDAGTLFALITSAESRRSSSRLFRFDGTNWQAVGAPLSTGECSYLSCGSSCLSSGTDGHVVAFTQLEGASPRAFEATKDGWTPLDLPPGNSRGVQACSADSRGTVVVGEIAADGSRINVHRLNR</sequence>
<evidence type="ECO:0000256" key="1">
    <source>
        <dbReference type="ARBA" id="ARBA00022729"/>
    </source>
</evidence>
<evidence type="ECO:0000313" key="6">
    <source>
        <dbReference type="Proteomes" id="UP001374803"/>
    </source>
</evidence>
<feature type="domain" description="SbsA Ig-like" evidence="4">
    <location>
        <begin position="53"/>
        <end position="152"/>
    </location>
</feature>
<evidence type="ECO:0000256" key="3">
    <source>
        <dbReference type="SAM" id="SignalP"/>
    </source>
</evidence>
<dbReference type="InterPro" id="IPR014755">
    <property type="entry name" value="Cu-Rt/internalin_Ig-like"/>
</dbReference>
<evidence type="ECO:0000313" key="5">
    <source>
        <dbReference type="EMBL" id="WXB01238.1"/>
    </source>
</evidence>
<dbReference type="EMBL" id="CP089983">
    <property type="protein sequence ID" value="WXB01238.1"/>
    <property type="molecule type" value="Genomic_DNA"/>
</dbReference>
<protein>
    <submittedName>
        <fullName evidence="5">Ig-like domain-containing protein</fullName>
    </submittedName>
</protein>
<keyword evidence="6" id="KW-1185">Reference proteome</keyword>
<feature type="region of interest" description="Disordered" evidence="2">
    <location>
        <begin position="28"/>
        <end position="68"/>
    </location>
</feature>
<reference evidence="5" key="1">
    <citation type="submission" date="2021-12" db="EMBL/GenBank/DDBJ databases">
        <title>Discovery of the Pendulisporaceae a myxobacterial family with distinct sporulation behavior and unique specialized metabolism.</title>
        <authorList>
            <person name="Garcia R."/>
            <person name="Popoff A."/>
            <person name="Bader C.D."/>
            <person name="Loehr J."/>
            <person name="Walesch S."/>
            <person name="Walt C."/>
            <person name="Boldt J."/>
            <person name="Bunk B."/>
            <person name="Haeckl F.J.F.P.J."/>
            <person name="Gunesch A.P."/>
            <person name="Birkelbach J."/>
            <person name="Nuebel U."/>
            <person name="Pietschmann T."/>
            <person name="Bach T."/>
            <person name="Mueller R."/>
        </authorList>
    </citation>
    <scope>NUCLEOTIDE SEQUENCE</scope>
    <source>
        <strain evidence="5">MSr11367</strain>
    </source>
</reference>
<dbReference type="Pfam" id="PF13205">
    <property type="entry name" value="Big_5"/>
    <property type="match status" value="1"/>
</dbReference>
<keyword evidence="1 3" id="KW-0732">Signal</keyword>
<dbReference type="RefSeq" id="WP_394830848.1">
    <property type="nucleotide sequence ID" value="NZ_CP089929.1"/>
</dbReference>
<proteinExistence type="predicted"/>
<feature type="signal peptide" evidence="3">
    <location>
        <begin position="1"/>
        <end position="26"/>
    </location>
</feature>
<gene>
    <name evidence="5" type="ORF">LVJ94_30495</name>
</gene>